<proteinExistence type="predicted"/>
<dbReference type="EMBL" id="UINC01001076">
    <property type="protein sequence ID" value="SUZ69938.1"/>
    <property type="molecule type" value="Genomic_DNA"/>
</dbReference>
<name>A0A381PTT5_9ZZZZ</name>
<reference evidence="1" key="1">
    <citation type="submission" date="2018-05" db="EMBL/GenBank/DDBJ databases">
        <authorList>
            <person name="Lanie J.A."/>
            <person name="Ng W.-L."/>
            <person name="Kazmierczak K.M."/>
            <person name="Andrzejewski T.M."/>
            <person name="Davidsen T.M."/>
            <person name="Wayne K.J."/>
            <person name="Tettelin H."/>
            <person name="Glass J.I."/>
            <person name="Rusch D."/>
            <person name="Podicherti R."/>
            <person name="Tsui H.-C.T."/>
            <person name="Winkler M.E."/>
        </authorList>
    </citation>
    <scope>NUCLEOTIDE SEQUENCE</scope>
</reference>
<organism evidence="1">
    <name type="scientific">marine metagenome</name>
    <dbReference type="NCBI Taxonomy" id="408172"/>
    <lineage>
        <taxon>unclassified sequences</taxon>
        <taxon>metagenomes</taxon>
        <taxon>ecological metagenomes</taxon>
    </lineage>
</organism>
<accession>A0A381PTT5</accession>
<dbReference type="Gene3D" id="3.40.720.10">
    <property type="entry name" value="Alkaline Phosphatase, subunit A"/>
    <property type="match status" value="1"/>
</dbReference>
<dbReference type="SUPFAM" id="SSF53649">
    <property type="entry name" value="Alkaline phosphatase-like"/>
    <property type="match status" value="1"/>
</dbReference>
<dbReference type="InterPro" id="IPR010869">
    <property type="entry name" value="DUF1501"/>
</dbReference>
<gene>
    <name evidence="1" type="ORF">METZ01_LOCUS22792</name>
</gene>
<dbReference type="PANTHER" id="PTHR43737">
    <property type="entry name" value="BLL7424 PROTEIN"/>
    <property type="match status" value="1"/>
</dbReference>
<dbReference type="AlphaFoldDB" id="A0A381PTT5"/>
<evidence type="ECO:0000313" key="1">
    <source>
        <dbReference type="EMBL" id="SUZ69938.1"/>
    </source>
</evidence>
<dbReference type="InterPro" id="IPR017850">
    <property type="entry name" value="Alkaline_phosphatase_core_sf"/>
</dbReference>
<sequence length="493" mass="53936">MSHECHKHEKTFWSRRDFLFESGGGLAGLAFAHLLDREGLLAAERQILGPCDELVPGNPFAPRAPHFAPRATAVISLFMSGGVSHVDTFDPKPALTRYAGQPLDSHVDGNIVVRQGYPGPLMPSPFSFDRYGESGIEVSEIFPNIAKHVDEIAFIRSVYGRSNDHVQATYEMQTGQIRMGFPSVGSWVTYGLGSESSSLPAFVVMTDHRGGPLGGPNDWAAGFMPASYQGTQFRATGDPIVDLEPPEGMTAEEQRARLDVLAKLNEIDMDKDPGNSELSARISSYELAYRMQGCAPEAIDVSAESDLTKKLYGLDNEITEPFGRQCLMARRLVERGVRFVQLFQGGLGNQNTDTWDAHSNLVENHTQHAAESDLPIAGLLTDLKARGLLDNTLIVWHGEFGRMPISQRGVGRDHNPGAMTAWMAGAGIKGGQVIGSTDDFGYKALEQPVSAHDLHATMLHLLGMDHKELTYRFSGRDWRLTDVHGTLIPQIVG</sequence>
<dbReference type="PANTHER" id="PTHR43737:SF1">
    <property type="entry name" value="DUF1501 DOMAIN-CONTAINING PROTEIN"/>
    <property type="match status" value="1"/>
</dbReference>
<dbReference type="Pfam" id="PF07394">
    <property type="entry name" value="DUF1501"/>
    <property type="match status" value="1"/>
</dbReference>
<protein>
    <submittedName>
        <fullName evidence="1">Uncharacterized protein</fullName>
    </submittedName>
</protein>